<comment type="caution">
    <text evidence="13">The sequence shown here is derived from an EMBL/GenBank/DDBJ whole genome shotgun (WGS) entry which is preliminary data.</text>
</comment>
<evidence type="ECO:0000256" key="4">
    <source>
        <dbReference type="ARBA" id="ARBA00022679"/>
    </source>
</evidence>
<evidence type="ECO:0000256" key="7">
    <source>
        <dbReference type="ARBA" id="ARBA00022840"/>
    </source>
</evidence>
<evidence type="ECO:0000313" key="14">
    <source>
        <dbReference type="Proteomes" id="UP000245962"/>
    </source>
</evidence>
<dbReference type="SUPFAM" id="SSF48452">
    <property type="entry name" value="TPR-like"/>
    <property type="match status" value="2"/>
</dbReference>
<dbReference type="Gene3D" id="1.20.5.1930">
    <property type="match status" value="1"/>
</dbReference>
<evidence type="ECO:0000259" key="11">
    <source>
        <dbReference type="Pfam" id="PF02518"/>
    </source>
</evidence>
<proteinExistence type="predicted"/>
<evidence type="ECO:0000256" key="9">
    <source>
        <dbReference type="SAM" id="Phobius"/>
    </source>
</evidence>
<evidence type="ECO:0000256" key="2">
    <source>
        <dbReference type="ARBA" id="ARBA00012438"/>
    </source>
</evidence>
<dbReference type="PANTHER" id="PTHR24421:SF10">
    <property type="entry name" value="NITRATE_NITRITE SENSOR PROTEIN NARQ"/>
    <property type="match status" value="1"/>
</dbReference>
<dbReference type="InterPro" id="IPR011712">
    <property type="entry name" value="Sig_transdc_His_kin_sub3_dim/P"/>
</dbReference>
<protein>
    <recommendedName>
        <fullName evidence="2">histidine kinase</fullName>
        <ecNumber evidence="2">2.7.13.3</ecNumber>
    </recommendedName>
</protein>
<sequence>MRSPMKHLLLLLLCLFYIALPAQENEQVIKALKQHINTSENGKKLKWMDSLSNYVYFDTNRNPDSILAETIDFAVQLDSLNIAMYQLSNRMDFLNNNEGKPEKALREYKRLSQKAALLQNKGTKAKLFLNIGDSYYYIKEYETAVKYYDTTQVFAKQANEERLLGLAKMYKAGTQSQMGHFAESSQGLQESIKIFKRLKDTFNIISAKNSLSILYSQNGFYEEAQKERDEAIAFAKAIKSYSQLISFYANAATDAKKQNKPKRRIENLLLAKKASDSSMHASFYNPILLSHLSIAYAQQDSITLAETYLKKLEKTIAGTQNQRNKELHIEALKDYWFAKKNYKKALQYGKEHLTINRNSSNFENIMTAEKFLADVYEAQNNDAQAYRHFKAYENIKDSISNVQKAKGLSYYQTLYETEKRDSKIEAQQKDIALLDAENRLKNHWMLFGSLGMLGAFAGVLLYRSRTAAKKRQKLQERFSQDLIKAQEDERTRVARELHDSVGQKLMLLTKKTKNTGDAAMESLAGNTLEELRSISRGLHPASLEKLGVTKAIETMINEVDANTNIFFTNEIENIDGDLTPDQALHLYRIVQEVLNNMVKHAEAKAASVSIHKKGKTIEAFIKDNGNGFEYSEKLNNGESLGMKTLLERAKIIHSKLTIQSAHLKGTSVLLEIPT</sequence>
<evidence type="ECO:0000256" key="3">
    <source>
        <dbReference type="ARBA" id="ARBA00022553"/>
    </source>
</evidence>
<dbReference type="AlphaFoldDB" id="A0A2U0HZC7"/>
<dbReference type="Pfam" id="PF02518">
    <property type="entry name" value="HATPase_c"/>
    <property type="match status" value="1"/>
</dbReference>
<evidence type="ECO:0000256" key="1">
    <source>
        <dbReference type="ARBA" id="ARBA00000085"/>
    </source>
</evidence>
<dbReference type="Pfam" id="PF07730">
    <property type="entry name" value="HisKA_3"/>
    <property type="match status" value="1"/>
</dbReference>
<feature type="domain" description="Histidine kinase/HSP90-like ATPase" evidence="11">
    <location>
        <begin position="583"/>
        <end position="673"/>
    </location>
</feature>
<keyword evidence="6" id="KW-0418">Kinase</keyword>
<dbReference type="GO" id="GO:0005524">
    <property type="term" value="F:ATP binding"/>
    <property type="evidence" value="ECO:0007669"/>
    <property type="project" value="UniProtKB-KW"/>
</dbReference>
<dbReference type="InterPro" id="IPR050482">
    <property type="entry name" value="Sensor_HK_TwoCompSys"/>
</dbReference>
<feature type="signal peptide" evidence="10">
    <location>
        <begin position="1"/>
        <end position="24"/>
    </location>
</feature>
<evidence type="ECO:0000259" key="12">
    <source>
        <dbReference type="Pfam" id="PF07730"/>
    </source>
</evidence>
<dbReference type="EC" id="2.7.13.3" evidence="2"/>
<keyword evidence="9" id="KW-0472">Membrane</keyword>
<feature type="transmembrane region" description="Helical" evidence="9">
    <location>
        <begin position="444"/>
        <end position="462"/>
    </location>
</feature>
<dbReference type="GO" id="GO:0000155">
    <property type="term" value="F:phosphorelay sensor kinase activity"/>
    <property type="evidence" value="ECO:0007669"/>
    <property type="project" value="InterPro"/>
</dbReference>
<organism evidence="13 14">
    <name type="scientific">Marixanthomonas spongiae</name>
    <dbReference type="NCBI Taxonomy" id="2174845"/>
    <lineage>
        <taxon>Bacteria</taxon>
        <taxon>Pseudomonadati</taxon>
        <taxon>Bacteroidota</taxon>
        <taxon>Flavobacteriia</taxon>
        <taxon>Flavobacteriales</taxon>
        <taxon>Flavobacteriaceae</taxon>
        <taxon>Marixanthomonas</taxon>
    </lineage>
</organism>
<keyword evidence="9" id="KW-0812">Transmembrane</keyword>
<dbReference type="InterPro" id="IPR036890">
    <property type="entry name" value="HATPase_C_sf"/>
</dbReference>
<dbReference type="InterPro" id="IPR011990">
    <property type="entry name" value="TPR-like_helical_dom_sf"/>
</dbReference>
<evidence type="ECO:0000256" key="8">
    <source>
        <dbReference type="ARBA" id="ARBA00023012"/>
    </source>
</evidence>
<dbReference type="Gene3D" id="1.25.40.10">
    <property type="entry name" value="Tetratricopeptide repeat domain"/>
    <property type="match status" value="2"/>
</dbReference>
<reference evidence="13 14" key="1">
    <citation type="submission" date="2018-04" db="EMBL/GenBank/DDBJ databases">
        <title>Marixanthomonas spongiae HN-E44 sp. nov., isolated from a marine sponge.</title>
        <authorList>
            <person name="Luo L."/>
            <person name="Zhuang L."/>
        </authorList>
    </citation>
    <scope>NUCLEOTIDE SEQUENCE [LARGE SCALE GENOMIC DNA]</scope>
    <source>
        <strain evidence="13 14">HN-E44</strain>
    </source>
</reference>
<dbReference type="PANTHER" id="PTHR24421">
    <property type="entry name" value="NITRATE/NITRITE SENSOR PROTEIN NARX-RELATED"/>
    <property type="match status" value="1"/>
</dbReference>
<keyword evidence="4" id="KW-0808">Transferase</keyword>
<dbReference type="InterPro" id="IPR003594">
    <property type="entry name" value="HATPase_dom"/>
</dbReference>
<keyword evidence="10" id="KW-0732">Signal</keyword>
<keyword evidence="9" id="KW-1133">Transmembrane helix</keyword>
<keyword evidence="3" id="KW-0597">Phosphoprotein</keyword>
<comment type="catalytic activity">
    <reaction evidence="1">
        <text>ATP + protein L-histidine = ADP + protein N-phospho-L-histidine.</text>
        <dbReference type="EC" id="2.7.13.3"/>
    </reaction>
</comment>
<evidence type="ECO:0000256" key="10">
    <source>
        <dbReference type="SAM" id="SignalP"/>
    </source>
</evidence>
<gene>
    <name evidence="13" type="ORF">DDV96_10520</name>
</gene>
<dbReference type="Proteomes" id="UP000245962">
    <property type="component" value="Unassembled WGS sequence"/>
</dbReference>
<dbReference type="GO" id="GO:0046983">
    <property type="term" value="F:protein dimerization activity"/>
    <property type="evidence" value="ECO:0007669"/>
    <property type="project" value="InterPro"/>
</dbReference>
<keyword evidence="7" id="KW-0067">ATP-binding</keyword>
<dbReference type="Gene3D" id="3.30.565.10">
    <property type="entry name" value="Histidine kinase-like ATPase, C-terminal domain"/>
    <property type="match status" value="1"/>
</dbReference>
<feature type="chain" id="PRO_5015438319" description="histidine kinase" evidence="10">
    <location>
        <begin position="25"/>
        <end position="674"/>
    </location>
</feature>
<keyword evidence="5" id="KW-0547">Nucleotide-binding</keyword>
<dbReference type="SUPFAM" id="SSF55874">
    <property type="entry name" value="ATPase domain of HSP90 chaperone/DNA topoisomerase II/histidine kinase"/>
    <property type="match status" value="1"/>
</dbReference>
<dbReference type="GO" id="GO:0016020">
    <property type="term" value="C:membrane"/>
    <property type="evidence" value="ECO:0007669"/>
    <property type="project" value="InterPro"/>
</dbReference>
<accession>A0A2U0HZC7</accession>
<dbReference type="EMBL" id="QEHR01000006">
    <property type="protein sequence ID" value="PVW14232.1"/>
    <property type="molecule type" value="Genomic_DNA"/>
</dbReference>
<evidence type="ECO:0000256" key="6">
    <source>
        <dbReference type="ARBA" id="ARBA00022777"/>
    </source>
</evidence>
<keyword evidence="8" id="KW-0902">Two-component regulatory system</keyword>
<keyword evidence="14" id="KW-1185">Reference proteome</keyword>
<evidence type="ECO:0000313" key="13">
    <source>
        <dbReference type="EMBL" id="PVW14232.1"/>
    </source>
</evidence>
<dbReference type="OrthoDB" id="9778366at2"/>
<name>A0A2U0HZC7_9FLAO</name>
<dbReference type="CDD" id="cd16917">
    <property type="entry name" value="HATPase_UhpB-NarQ-NarX-like"/>
    <property type="match status" value="1"/>
</dbReference>
<evidence type="ECO:0000256" key="5">
    <source>
        <dbReference type="ARBA" id="ARBA00022741"/>
    </source>
</evidence>
<feature type="domain" description="Signal transduction histidine kinase subgroup 3 dimerisation and phosphoacceptor" evidence="12">
    <location>
        <begin position="489"/>
        <end position="537"/>
    </location>
</feature>